<accession>A0ABW1ZYK1</accession>
<keyword evidence="10" id="KW-1185">Reference proteome</keyword>
<keyword evidence="5 7" id="KW-0573">Peptidoglycan synthesis</keyword>
<evidence type="ECO:0000256" key="7">
    <source>
        <dbReference type="PROSITE-ProRule" id="PRU01373"/>
    </source>
</evidence>
<dbReference type="EMBL" id="JBHSWE010000001">
    <property type="protein sequence ID" value="MFC6670290.1"/>
    <property type="molecule type" value="Genomic_DNA"/>
</dbReference>
<feature type="domain" description="L,D-TPase catalytic" evidence="8">
    <location>
        <begin position="1"/>
        <end position="80"/>
    </location>
</feature>
<reference evidence="10" key="1">
    <citation type="journal article" date="2019" name="Int. J. Syst. Evol. Microbiol.">
        <title>The Global Catalogue of Microorganisms (GCM) 10K type strain sequencing project: providing services to taxonomists for standard genome sequencing and annotation.</title>
        <authorList>
            <consortium name="The Broad Institute Genomics Platform"/>
            <consortium name="The Broad Institute Genome Sequencing Center for Infectious Disease"/>
            <person name="Wu L."/>
            <person name="Ma J."/>
        </authorList>
    </citation>
    <scope>NUCLEOTIDE SEQUENCE [LARGE SCALE GENOMIC DNA]</scope>
    <source>
        <strain evidence="10">NBRC 111756</strain>
    </source>
</reference>
<sequence length="80" mass="8720">MRDGRIDRGTYLRIVSALDLGLVPPQDTPLGGQIGIHGLGGGDPDVHELFNWTNGCVALTDAEVKRLARWVNRGTRVEIL</sequence>
<gene>
    <name evidence="9" type="ORF">ACFQDL_09505</name>
</gene>
<comment type="caution">
    <text evidence="9">The sequence shown here is derived from an EMBL/GenBank/DDBJ whole genome shotgun (WGS) entry which is preliminary data.</text>
</comment>
<keyword evidence="6 7" id="KW-0961">Cell wall biogenesis/degradation</keyword>
<evidence type="ECO:0000256" key="2">
    <source>
        <dbReference type="ARBA" id="ARBA00005992"/>
    </source>
</evidence>
<dbReference type="Proteomes" id="UP001596422">
    <property type="component" value="Unassembled WGS sequence"/>
</dbReference>
<keyword evidence="4 7" id="KW-0133">Cell shape</keyword>
<evidence type="ECO:0000259" key="8">
    <source>
        <dbReference type="PROSITE" id="PS52029"/>
    </source>
</evidence>
<feature type="active site" description="Nucleophile" evidence="7">
    <location>
        <position position="56"/>
    </location>
</feature>
<organism evidence="9 10">
    <name type="scientific">Marinobacterium aestuariivivens</name>
    <dbReference type="NCBI Taxonomy" id="1698799"/>
    <lineage>
        <taxon>Bacteria</taxon>
        <taxon>Pseudomonadati</taxon>
        <taxon>Pseudomonadota</taxon>
        <taxon>Gammaproteobacteria</taxon>
        <taxon>Oceanospirillales</taxon>
        <taxon>Oceanospirillaceae</taxon>
        <taxon>Marinobacterium</taxon>
    </lineage>
</organism>
<dbReference type="Gene3D" id="2.40.440.10">
    <property type="entry name" value="L,D-transpeptidase catalytic domain-like"/>
    <property type="match status" value="1"/>
</dbReference>
<dbReference type="Pfam" id="PF03734">
    <property type="entry name" value="YkuD"/>
    <property type="match status" value="1"/>
</dbReference>
<comment type="similarity">
    <text evidence="2">Belongs to the YkuD family.</text>
</comment>
<evidence type="ECO:0000313" key="10">
    <source>
        <dbReference type="Proteomes" id="UP001596422"/>
    </source>
</evidence>
<evidence type="ECO:0000256" key="4">
    <source>
        <dbReference type="ARBA" id="ARBA00022960"/>
    </source>
</evidence>
<dbReference type="InterPro" id="IPR005490">
    <property type="entry name" value="LD_TPept_cat_dom"/>
</dbReference>
<keyword evidence="3" id="KW-0808">Transferase</keyword>
<dbReference type="PROSITE" id="PS52029">
    <property type="entry name" value="LD_TPASE"/>
    <property type="match status" value="1"/>
</dbReference>
<evidence type="ECO:0000256" key="5">
    <source>
        <dbReference type="ARBA" id="ARBA00022984"/>
    </source>
</evidence>
<comment type="pathway">
    <text evidence="1 7">Cell wall biogenesis; peptidoglycan biosynthesis.</text>
</comment>
<dbReference type="CDD" id="cd16913">
    <property type="entry name" value="YkuD_like"/>
    <property type="match status" value="1"/>
</dbReference>
<evidence type="ECO:0000313" key="9">
    <source>
        <dbReference type="EMBL" id="MFC6670290.1"/>
    </source>
</evidence>
<evidence type="ECO:0000256" key="3">
    <source>
        <dbReference type="ARBA" id="ARBA00022679"/>
    </source>
</evidence>
<evidence type="ECO:0000256" key="6">
    <source>
        <dbReference type="ARBA" id="ARBA00023316"/>
    </source>
</evidence>
<feature type="active site" description="Proton donor/acceptor" evidence="7">
    <location>
        <position position="37"/>
    </location>
</feature>
<evidence type="ECO:0000256" key="1">
    <source>
        <dbReference type="ARBA" id="ARBA00004752"/>
    </source>
</evidence>
<dbReference type="RefSeq" id="WP_379908791.1">
    <property type="nucleotide sequence ID" value="NZ_JBHSWE010000001.1"/>
</dbReference>
<proteinExistence type="inferred from homology"/>
<name>A0ABW1ZYK1_9GAMM</name>
<dbReference type="SUPFAM" id="SSF141523">
    <property type="entry name" value="L,D-transpeptidase catalytic domain-like"/>
    <property type="match status" value="1"/>
</dbReference>
<protein>
    <submittedName>
        <fullName evidence="9">L,D-transpeptidase family protein</fullName>
    </submittedName>
</protein>
<dbReference type="InterPro" id="IPR038063">
    <property type="entry name" value="Transpep_catalytic_dom"/>
</dbReference>